<evidence type="ECO:0000256" key="1">
    <source>
        <dbReference type="SAM" id="MobiDB-lite"/>
    </source>
</evidence>
<dbReference type="AlphaFoldDB" id="A0A9D1JK10"/>
<protein>
    <submittedName>
        <fullName evidence="3">Uncharacterized protein</fullName>
    </submittedName>
</protein>
<evidence type="ECO:0000256" key="2">
    <source>
        <dbReference type="SAM" id="Phobius"/>
    </source>
</evidence>
<keyword evidence="2" id="KW-0812">Transmembrane</keyword>
<feature type="compositionally biased region" description="Basic and acidic residues" evidence="1">
    <location>
        <begin position="156"/>
        <end position="192"/>
    </location>
</feature>
<feature type="region of interest" description="Disordered" evidence="1">
    <location>
        <begin position="156"/>
        <end position="220"/>
    </location>
</feature>
<accession>A0A9D1JK10</accession>
<keyword evidence="2" id="KW-1133">Transmembrane helix</keyword>
<proteinExistence type="predicted"/>
<reference evidence="3" key="1">
    <citation type="submission" date="2020-10" db="EMBL/GenBank/DDBJ databases">
        <authorList>
            <person name="Gilroy R."/>
        </authorList>
    </citation>
    <scope>NUCLEOTIDE SEQUENCE</scope>
    <source>
        <strain evidence="3">CHK190-19873</strain>
    </source>
</reference>
<gene>
    <name evidence="3" type="ORF">IAB44_08405</name>
</gene>
<name>A0A9D1JK10_9FIRM</name>
<feature type="transmembrane region" description="Helical" evidence="2">
    <location>
        <begin position="40"/>
        <end position="58"/>
    </location>
</feature>
<keyword evidence="2" id="KW-0472">Membrane</keyword>
<feature type="compositionally biased region" description="Basic and acidic residues" evidence="1">
    <location>
        <begin position="209"/>
        <end position="220"/>
    </location>
</feature>
<comment type="caution">
    <text evidence="3">The sequence shown here is derived from an EMBL/GenBank/DDBJ whole genome shotgun (WGS) entry which is preliminary data.</text>
</comment>
<dbReference type="Proteomes" id="UP000823935">
    <property type="component" value="Unassembled WGS sequence"/>
</dbReference>
<sequence>MMDEKKKRRRRRGIAIASAALVISLVGFMLWCVITERYEAYLYHSALGIFVLLYCFLLDYLEPKLCGEFDGISAEQKRAYQKFAVLDAAGYLGLAFFLVTLGNWNNLGLIGLAVYLLGLKPKKDARNFFYGLDAEEDKEVKKSVLTEDDPAWLRAFEEEPSGKKAEKKDRHFFRKSEGHPDKGTADTEKEEPALTETSHSCKIIQMPVRRAEKPDGTGKK</sequence>
<evidence type="ECO:0000313" key="3">
    <source>
        <dbReference type="EMBL" id="HIS31547.1"/>
    </source>
</evidence>
<feature type="transmembrane region" description="Helical" evidence="2">
    <location>
        <begin position="79"/>
        <end position="98"/>
    </location>
</feature>
<dbReference type="EMBL" id="DVIQ01000043">
    <property type="protein sequence ID" value="HIS31547.1"/>
    <property type="molecule type" value="Genomic_DNA"/>
</dbReference>
<feature type="transmembrane region" description="Helical" evidence="2">
    <location>
        <begin position="12"/>
        <end position="34"/>
    </location>
</feature>
<reference evidence="3" key="2">
    <citation type="journal article" date="2021" name="PeerJ">
        <title>Extensive microbial diversity within the chicken gut microbiome revealed by metagenomics and culture.</title>
        <authorList>
            <person name="Gilroy R."/>
            <person name="Ravi A."/>
            <person name="Getino M."/>
            <person name="Pursley I."/>
            <person name="Horton D.L."/>
            <person name="Alikhan N.F."/>
            <person name="Baker D."/>
            <person name="Gharbi K."/>
            <person name="Hall N."/>
            <person name="Watson M."/>
            <person name="Adriaenssens E.M."/>
            <person name="Foster-Nyarko E."/>
            <person name="Jarju S."/>
            <person name="Secka A."/>
            <person name="Antonio M."/>
            <person name="Oren A."/>
            <person name="Chaudhuri R.R."/>
            <person name="La Ragione R."/>
            <person name="Hildebrand F."/>
            <person name="Pallen M.J."/>
        </authorList>
    </citation>
    <scope>NUCLEOTIDE SEQUENCE</scope>
    <source>
        <strain evidence="3">CHK190-19873</strain>
    </source>
</reference>
<evidence type="ECO:0000313" key="4">
    <source>
        <dbReference type="Proteomes" id="UP000823935"/>
    </source>
</evidence>
<organism evidence="3 4">
    <name type="scientific">Candidatus Limivivens intestinipullorum</name>
    <dbReference type="NCBI Taxonomy" id="2840858"/>
    <lineage>
        <taxon>Bacteria</taxon>
        <taxon>Bacillati</taxon>
        <taxon>Bacillota</taxon>
        <taxon>Clostridia</taxon>
        <taxon>Lachnospirales</taxon>
        <taxon>Lachnospiraceae</taxon>
        <taxon>Lachnospiraceae incertae sedis</taxon>
        <taxon>Candidatus Limivivens</taxon>
    </lineage>
</organism>